<dbReference type="CDD" id="cd16442">
    <property type="entry name" value="BPL"/>
    <property type="match status" value="1"/>
</dbReference>
<dbReference type="PANTHER" id="PTHR12835:SF5">
    <property type="entry name" value="BIOTIN--PROTEIN LIGASE"/>
    <property type="match status" value="1"/>
</dbReference>
<dbReference type="NCBIfam" id="TIGR00121">
    <property type="entry name" value="birA_ligase"/>
    <property type="match status" value="1"/>
</dbReference>
<sequence length="268" mass="27925">MTNRWPTAELGAALGALVPGFAVEVVPEIDSSNTELMRRARAGQAAPVLLVAERQTAGRGRLGRPWQSATGAGHAVVDESLTFSMGMPLAPGDWSGLSLAVGVSVADSIDPGGTQVRLKWPNDLWTAQDRKLGGILIETAMAQSAQAQRYLVIGIGLNIGPRPAEGLTIAPAWLREWHAGANAPQVLADISAPLLRSVLAFAAYGFEPFAEGFARRDALRGREVRLSDGTAGLCEGVGAGGELRVRTADGLQSVTSSEVSVRPAGAAQ</sequence>
<keyword evidence="1 3" id="KW-0436">Ligase</keyword>
<organism evidence="3 4">
    <name type="scientific">Variovorax humicola</name>
    <dbReference type="NCBI Taxonomy" id="1769758"/>
    <lineage>
        <taxon>Bacteria</taxon>
        <taxon>Pseudomonadati</taxon>
        <taxon>Pseudomonadota</taxon>
        <taxon>Betaproteobacteria</taxon>
        <taxon>Burkholderiales</taxon>
        <taxon>Comamonadaceae</taxon>
        <taxon>Variovorax</taxon>
    </lineage>
</organism>
<dbReference type="Gene3D" id="3.30.930.10">
    <property type="entry name" value="Bira Bifunctional Protein, Domain 2"/>
    <property type="match status" value="1"/>
</dbReference>
<dbReference type="Proteomes" id="UP001363010">
    <property type="component" value="Unassembled WGS sequence"/>
</dbReference>
<dbReference type="Gene3D" id="2.30.30.100">
    <property type="match status" value="1"/>
</dbReference>
<proteinExistence type="predicted"/>
<dbReference type="SUPFAM" id="SSF55681">
    <property type="entry name" value="Class II aaRS and biotin synthetases"/>
    <property type="match status" value="1"/>
</dbReference>
<name>A0ABU8VVQ2_9BURK</name>
<protein>
    <submittedName>
        <fullName evidence="3">Biotin--[acetyl-CoA-carboxylase] ligase</fullName>
        <ecNumber evidence="3">6.3.4.15</ecNumber>
    </submittedName>
</protein>
<comment type="caution">
    <text evidence="3">The sequence shown here is derived from an EMBL/GenBank/DDBJ whole genome shotgun (WGS) entry which is preliminary data.</text>
</comment>
<dbReference type="InterPro" id="IPR004143">
    <property type="entry name" value="BPL_LPL_catalytic"/>
</dbReference>
<evidence type="ECO:0000313" key="3">
    <source>
        <dbReference type="EMBL" id="MEJ8821858.1"/>
    </source>
</evidence>
<evidence type="ECO:0000256" key="1">
    <source>
        <dbReference type="ARBA" id="ARBA00022598"/>
    </source>
</evidence>
<dbReference type="Pfam" id="PF03099">
    <property type="entry name" value="BPL_LplA_LipB"/>
    <property type="match status" value="1"/>
</dbReference>
<dbReference type="RefSeq" id="WP_340362910.1">
    <property type="nucleotide sequence ID" value="NZ_JBBKZV010000003.1"/>
</dbReference>
<gene>
    <name evidence="3" type="ORF">WKW80_07390</name>
</gene>
<keyword evidence="4" id="KW-1185">Reference proteome</keyword>
<evidence type="ECO:0000313" key="4">
    <source>
        <dbReference type="Proteomes" id="UP001363010"/>
    </source>
</evidence>
<dbReference type="InterPro" id="IPR004408">
    <property type="entry name" value="Biotin_CoA_COase_ligase"/>
</dbReference>
<evidence type="ECO:0000259" key="2">
    <source>
        <dbReference type="Pfam" id="PF03099"/>
    </source>
</evidence>
<dbReference type="InterPro" id="IPR045864">
    <property type="entry name" value="aa-tRNA-synth_II/BPL/LPL"/>
</dbReference>
<dbReference type="EC" id="6.3.4.15" evidence="3"/>
<dbReference type="PANTHER" id="PTHR12835">
    <property type="entry name" value="BIOTIN PROTEIN LIGASE"/>
    <property type="match status" value="1"/>
</dbReference>
<accession>A0ABU8VVQ2</accession>
<reference evidence="3 4" key="1">
    <citation type="submission" date="2024-03" db="EMBL/GenBank/DDBJ databases">
        <title>Novel species of the genus Variovorax.</title>
        <authorList>
            <person name="Liu Q."/>
            <person name="Xin Y.-H."/>
        </authorList>
    </citation>
    <scope>NUCLEOTIDE SEQUENCE [LARGE SCALE GENOMIC DNA]</scope>
    <source>
        <strain evidence="3 4">KACC 18501</strain>
    </source>
</reference>
<feature type="domain" description="BPL/LPL catalytic" evidence="2">
    <location>
        <begin position="40"/>
        <end position="157"/>
    </location>
</feature>
<dbReference type="GO" id="GO:0004077">
    <property type="term" value="F:biotin--[biotin carboxyl-carrier protein] ligase activity"/>
    <property type="evidence" value="ECO:0007669"/>
    <property type="project" value="UniProtKB-EC"/>
</dbReference>
<dbReference type="EMBL" id="JBBKZV010000003">
    <property type="protein sequence ID" value="MEJ8821858.1"/>
    <property type="molecule type" value="Genomic_DNA"/>
</dbReference>